<name>A0A5S4WZL4_9BRAD</name>
<proteinExistence type="predicted"/>
<keyword evidence="2" id="KW-1185">Reference proteome</keyword>
<protein>
    <recommendedName>
        <fullName evidence="3">Collagen-like protein</fullName>
    </recommendedName>
</protein>
<comment type="caution">
    <text evidence="1">The sequence shown here is derived from an EMBL/GenBank/DDBJ whole genome shotgun (WGS) entry which is preliminary data.</text>
</comment>
<evidence type="ECO:0008006" key="3">
    <source>
        <dbReference type="Google" id="ProtNLM"/>
    </source>
</evidence>
<dbReference type="AlphaFoldDB" id="A0A5S4WZL4"/>
<evidence type="ECO:0000313" key="1">
    <source>
        <dbReference type="EMBL" id="TYL87455.1"/>
    </source>
</evidence>
<reference evidence="1 2" key="1">
    <citation type="submission" date="2019-08" db="EMBL/GenBank/DDBJ databases">
        <title>Bradyrhizobium hipponensis sp. nov., a rhizobium isolated from a Lupinus angustifolius root nodule in Tunisia.</title>
        <authorList>
            <person name="Off K."/>
            <person name="Rejili M."/>
            <person name="Mars M."/>
            <person name="Brachmann A."/>
            <person name="Marin M."/>
        </authorList>
    </citation>
    <scope>NUCLEOTIDE SEQUENCE [LARGE SCALE GENOMIC DNA]</scope>
    <source>
        <strain evidence="1 2">CTAW11</strain>
    </source>
</reference>
<dbReference type="EMBL" id="VSSR01000008">
    <property type="protein sequence ID" value="TYL87455.1"/>
    <property type="molecule type" value="Genomic_DNA"/>
</dbReference>
<evidence type="ECO:0000313" key="2">
    <source>
        <dbReference type="Proteomes" id="UP000324853"/>
    </source>
</evidence>
<gene>
    <name evidence="1" type="ORF">FXB38_04875</name>
</gene>
<accession>A0A5S4WZL4</accession>
<sequence length="81" mass="7673">MTELPTAPTPSISGTAVAGLIVGPAGPCGPCGPCGPATPCGPTSDVPAGHTPAAFGPKIKCVVVLIQKSPSTPSKIGSLGP</sequence>
<organism evidence="1 2">
    <name type="scientific">Bradyrhizobium cytisi</name>
    <dbReference type="NCBI Taxonomy" id="515489"/>
    <lineage>
        <taxon>Bacteria</taxon>
        <taxon>Pseudomonadati</taxon>
        <taxon>Pseudomonadota</taxon>
        <taxon>Alphaproteobacteria</taxon>
        <taxon>Hyphomicrobiales</taxon>
        <taxon>Nitrobacteraceae</taxon>
        <taxon>Bradyrhizobium</taxon>
    </lineage>
</organism>
<dbReference type="Proteomes" id="UP000324853">
    <property type="component" value="Unassembled WGS sequence"/>
</dbReference>